<evidence type="ECO:0000256" key="5">
    <source>
        <dbReference type="SAM" id="MobiDB-lite"/>
    </source>
</evidence>
<name>A0A7S0WFM7_9CHLO</name>
<dbReference type="GO" id="GO:0005737">
    <property type="term" value="C:cytoplasm"/>
    <property type="evidence" value="ECO:0007669"/>
    <property type="project" value="TreeGrafter"/>
</dbReference>
<evidence type="ECO:0000256" key="2">
    <source>
        <dbReference type="ARBA" id="ARBA00022723"/>
    </source>
</evidence>
<evidence type="ECO:0000313" key="7">
    <source>
        <dbReference type="EMBL" id="CAD8665376.1"/>
    </source>
</evidence>
<evidence type="ECO:0000256" key="1">
    <source>
        <dbReference type="ARBA" id="ARBA00022617"/>
    </source>
</evidence>
<dbReference type="InterPro" id="IPR051872">
    <property type="entry name" value="Cytochrome_b5/Flavoprotein_Rdt"/>
</dbReference>
<feature type="compositionally biased region" description="Polar residues" evidence="5">
    <location>
        <begin position="257"/>
        <end position="269"/>
    </location>
</feature>
<feature type="domain" description="Cytochrome b5 heme-binding" evidence="6">
    <location>
        <begin position="100"/>
        <end position="176"/>
    </location>
</feature>
<dbReference type="PANTHER" id="PTHR46237:SF1">
    <property type="entry name" value="CYTOCHROME B5 REDUCTASE 4"/>
    <property type="match status" value="1"/>
</dbReference>
<feature type="region of interest" description="Disordered" evidence="5">
    <location>
        <begin position="185"/>
        <end position="269"/>
    </location>
</feature>
<feature type="compositionally biased region" description="Polar residues" evidence="5">
    <location>
        <begin position="27"/>
        <end position="39"/>
    </location>
</feature>
<sequence length="269" mass="28835">MSSGDGFSFPVLSQPTEKVPLGARATVQNASTSGRSQPQPAKVSNIGAGTMEHRNKGSDPLLTRLVYGLINWLTDVPLEKGYSQVDWMRQSRAAPPPRPRKGITMDEVRQHRSRDDAWMVFRNRVYNMTPYLRFHPGGADILMKAAGKDGTALFMKYHPWVAIDALMEKCLVGFLAEEHDGAVAQAQGQAQQPQQAPARTANEGQAQQSDRASGSGVCVGPEAADQQASQTRASSEAVAAEAGGEAMEVEEGVHGSAGSSAHLQQPQIS</sequence>
<dbReference type="PROSITE" id="PS00191">
    <property type="entry name" value="CYTOCHROME_B5_1"/>
    <property type="match status" value="1"/>
</dbReference>
<dbReference type="GO" id="GO:0020037">
    <property type="term" value="F:heme binding"/>
    <property type="evidence" value="ECO:0007669"/>
    <property type="project" value="UniProtKB-UniRule"/>
</dbReference>
<reference evidence="7" key="1">
    <citation type="submission" date="2021-01" db="EMBL/GenBank/DDBJ databases">
        <authorList>
            <person name="Corre E."/>
            <person name="Pelletier E."/>
            <person name="Niang G."/>
            <person name="Scheremetjew M."/>
            <person name="Finn R."/>
            <person name="Kale V."/>
            <person name="Holt S."/>
            <person name="Cochrane G."/>
            <person name="Meng A."/>
            <person name="Brown T."/>
            <person name="Cohen L."/>
        </authorList>
    </citation>
    <scope>NUCLEOTIDE SEQUENCE</scope>
    <source>
        <strain evidence="7">SAG 11-49</strain>
    </source>
</reference>
<dbReference type="GO" id="GO:0004128">
    <property type="term" value="F:cytochrome-b5 reductase activity, acting on NAD(P)H"/>
    <property type="evidence" value="ECO:0007669"/>
    <property type="project" value="TreeGrafter"/>
</dbReference>
<feature type="compositionally biased region" description="Polar residues" evidence="5">
    <location>
        <begin position="202"/>
        <end position="212"/>
    </location>
</feature>
<protein>
    <recommendedName>
        <fullName evidence="6">Cytochrome b5 heme-binding domain-containing protein</fullName>
    </recommendedName>
</protein>
<feature type="compositionally biased region" description="Low complexity" evidence="5">
    <location>
        <begin position="233"/>
        <end position="246"/>
    </location>
</feature>
<keyword evidence="2 4" id="KW-0479">Metal-binding</keyword>
<feature type="region of interest" description="Disordered" evidence="5">
    <location>
        <begin position="27"/>
        <end position="55"/>
    </location>
</feature>
<dbReference type="Pfam" id="PF00173">
    <property type="entry name" value="Cyt-b5"/>
    <property type="match status" value="1"/>
</dbReference>
<dbReference type="InterPro" id="IPR036400">
    <property type="entry name" value="Cyt_B5-like_heme/steroid_sf"/>
</dbReference>
<dbReference type="EMBL" id="HBFB01002631">
    <property type="protein sequence ID" value="CAD8665376.1"/>
    <property type="molecule type" value="Transcribed_RNA"/>
</dbReference>
<keyword evidence="1 4" id="KW-0349">Heme</keyword>
<keyword evidence="3 4" id="KW-0408">Iron</keyword>
<evidence type="ECO:0000259" key="6">
    <source>
        <dbReference type="PROSITE" id="PS50255"/>
    </source>
</evidence>
<dbReference type="FunFam" id="3.10.120.10:FF:000001">
    <property type="entry name" value="Cytochrome b5 reductase 4"/>
    <property type="match status" value="1"/>
</dbReference>
<dbReference type="InterPro" id="IPR001199">
    <property type="entry name" value="Cyt_B5-like_heme/steroid-bd"/>
</dbReference>
<evidence type="ECO:0000256" key="4">
    <source>
        <dbReference type="RuleBase" id="RU362121"/>
    </source>
</evidence>
<dbReference type="PANTHER" id="PTHR46237">
    <property type="entry name" value="CYTOCHROME B5 REDUCTASE 4 FAMILY MEMBER"/>
    <property type="match status" value="1"/>
</dbReference>
<dbReference type="AlphaFoldDB" id="A0A7S0WFM7"/>
<dbReference type="GO" id="GO:0046872">
    <property type="term" value="F:metal ion binding"/>
    <property type="evidence" value="ECO:0007669"/>
    <property type="project" value="UniProtKB-UniRule"/>
</dbReference>
<accession>A0A7S0WFM7</accession>
<dbReference type="SUPFAM" id="SSF55856">
    <property type="entry name" value="Cytochrome b5-like heme/steroid binding domain"/>
    <property type="match status" value="1"/>
</dbReference>
<gene>
    <name evidence="7" type="ORF">CLEI1391_LOCUS1361</name>
</gene>
<evidence type="ECO:0000256" key="3">
    <source>
        <dbReference type="ARBA" id="ARBA00023004"/>
    </source>
</evidence>
<dbReference type="InterPro" id="IPR018506">
    <property type="entry name" value="Cyt_B5_heme-BS"/>
</dbReference>
<proteinExistence type="inferred from homology"/>
<dbReference type="SMART" id="SM01117">
    <property type="entry name" value="Cyt-b5"/>
    <property type="match status" value="1"/>
</dbReference>
<organism evidence="7">
    <name type="scientific">Chlamydomonas leiostraca</name>
    <dbReference type="NCBI Taxonomy" id="1034604"/>
    <lineage>
        <taxon>Eukaryota</taxon>
        <taxon>Viridiplantae</taxon>
        <taxon>Chlorophyta</taxon>
        <taxon>core chlorophytes</taxon>
        <taxon>Chlorophyceae</taxon>
        <taxon>CS clade</taxon>
        <taxon>Chlamydomonadales</taxon>
        <taxon>Chlamydomonadaceae</taxon>
        <taxon>Chlamydomonas</taxon>
    </lineage>
</organism>
<dbReference type="PROSITE" id="PS50255">
    <property type="entry name" value="CYTOCHROME_B5_2"/>
    <property type="match status" value="1"/>
</dbReference>
<feature type="compositionally biased region" description="Low complexity" evidence="5">
    <location>
        <begin position="185"/>
        <end position="198"/>
    </location>
</feature>
<dbReference type="Gene3D" id="3.10.120.10">
    <property type="entry name" value="Cytochrome b5-like heme/steroid binding domain"/>
    <property type="match status" value="1"/>
</dbReference>
<comment type="similarity">
    <text evidence="4">Belongs to the cytochrome b5 family.</text>
</comment>